<dbReference type="InterPro" id="IPR001611">
    <property type="entry name" value="Leu-rich_rpt"/>
</dbReference>
<protein>
    <submittedName>
        <fullName evidence="2">Uncharacterized protein</fullName>
    </submittedName>
</protein>
<evidence type="ECO:0000256" key="1">
    <source>
        <dbReference type="ARBA" id="ARBA00022729"/>
    </source>
</evidence>
<sequence>MKQLMDDNNDVLEDWKENQMSPCYWDHGSKRKSTKRYHPKFSIKSSKSLEGNYIFGEIPPELGNLSTLVNLNLGGNDLDGSIPDSLGNLKRLQEL</sequence>
<comment type="caution">
    <text evidence="2">The sequence shown here is derived from an EMBL/GenBank/DDBJ whole genome shotgun (WGS) entry which is preliminary data.</text>
</comment>
<dbReference type="EMBL" id="JACEFO010001828">
    <property type="protein sequence ID" value="KAF8700226.1"/>
    <property type="molecule type" value="Genomic_DNA"/>
</dbReference>
<dbReference type="Proteomes" id="UP000636709">
    <property type="component" value="Unassembled WGS sequence"/>
</dbReference>
<evidence type="ECO:0000313" key="3">
    <source>
        <dbReference type="Proteomes" id="UP000636709"/>
    </source>
</evidence>
<dbReference type="Gene3D" id="3.80.10.10">
    <property type="entry name" value="Ribonuclease Inhibitor"/>
    <property type="match status" value="1"/>
</dbReference>
<proteinExistence type="predicted"/>
<evidence type="ECO:0000313" key="2">
    <source>
        <dbReference type="EMBL" id="KAF8700226.1"/>
    </source>
</evidence>
<dbReference type="SUPFAM" id="SSF52058">
    <property type="entry name" value="L domain-like"/>
    <property type="match status" value="1"/>
</dbReference>
<keyword evidence="1" id="KW-0732">Signal</keyword>
<gene>
    <name evidence="2" type="ORF">HU200_034606</name>
</gene>
<organism evidence="2 3">
    <name type="scientific">Digitaria exilis</name>
    <dbReference type="NCBI Taxonomy" id="1010633"/>
    <lineage>
        <taxon>Eukaryota</taxon>
        <taxon>Viridiplantae</taxon>
        <taxon>Streptophyta</taxon>
        <taxon>Embryophyta</taxon>
        <taxon>Tracheophyta</taxon>
        <taxon>Spermatophyta</taxon>
        <taxon>Magnoliopsida</taxon>
        <taxon>Liliopsida</taxon>
        <taxon>Poales</taxon>
        <taxon>Poaceae</taxon>
        <taxon>PACMAD clade</taxon>
        <taxon>Panicoideae</taxon>
        <taxon>Panicodae</taxon>
        <taxon>Paniceae</taxon>
        <taxon>Anthephorinae</taxon>
        <taxon>Digitaria</taxon>
    </lineage>
</organism>
<dbReference type="InterPro" id="IPR032675">
    <property type="entry name" value="LRR_dom_sf"/>
</dbReference>
<dbReference type="AlphaFoldDB" id="A0A835BPZ2"/>
<dbReference type="PANTHER" id="PTHR47988">
    <property type="entry name" value="SOMATIC EMBRYOGENESIS RECEPTOR KINASE 1"/>
    <property type="match status" value="1"/>
</dbReference>
<accession>A0A835BPZ2</accession>
<keyword evidence="3" id="KW-1185">Reference proteome</keyword>
<dbReference type="Pfam" id="PF00560">
    <property type="entry name" value="LRR_1"/>
    <property type="match status" value="2"/>
</dbReference>
<reference evidence="2" key="1">
    <citation type="submission" date="2020-07" db="EMBL/GenBank/DDBJ databases">
        <title>Genome sequence and genetic diversity analysis of an under-domesticated orphan crop, white fonio (Digitaria exilis).</title>
        <authorList>
            <person name="Bennetzen J.L."/>
            <person name="Chen S."/>
            <person name="Ma X."/>
            <person name="Wang X."/>
            <person name="Yssel A.E.J."/>
            <person name="Chaluvadi S.R."/>
            <person name="Johnson M."/>
            <person name="Gangashetty P."/>
            <person name="Hamidou F."/>
            <person name="Sanogo M.D."/>
            <person name="Zwaenepoel A."/>
            <person name="Wallace J."/>
            <person name="Van De Peer Y."/>
            <person name="Van Deynze A."/>
        </authorList>
    </citation>
    <scope>NUCLEOTIDE SEQUENCE</scope>
    <source>
        <tissue evidence="2">Leaves</tissue>
    </source>
</reference>
<name>A0A835BPZ2_9POAL</name>